<keyword evidence="4" id="KW-1185">Reference proteome</keyword>
<organism evidence="3 4">
    <name type="scientific">Phaeodactylum tricornutum (strain CCAP 1055/1)</name>
    <dbReference type="NCBI Taxonomy" id="556484"/>
    <lineage>
        <taxon>Eukaryota</taxon>
        <taxon>Sar</taxon>
        <taxon>Stramenopiles</taxon>
        <taxon>Ochrophyta</taxon>
        <taxon>Bacillariophyta</taxon>
        <taxon>Bacillariophyceae</taxon>
        <taxon>Bacillariophycidae</taxon>
        <taxon>Naviculales</taxon>
        <taxon>Phaeodactylaceae</taxon>
        <taxon>Phaeodactylum</taxon>
    </lineage>
</organism>
<dbReference type="AlphaFoldDB" id="B7G0U0"/>
<accession>B7G0U0</accession>
<name>B7G0U0_PHATC</name>
<feature type="transmembrane region" description="Helical" evidence="2">
    <location>
        <begin position="30"/>
        <end position="48"/>
    </location>
</feature>
<evidence type="ECO:0000313" key="4">
    <source>
        <dbReference type="Proteomes" id="UP000000759"/>
    </source>
</evidence>
<keyword evidence="1" id="KW-0175">Coiled coil</keyword>
<dbReference type="Proteomes" id="UP000000759">
    <property type="component" value="Chromosome 9"/>
</dbReference>
<protein>
    <recommendedName>
        <fullName evidence="5">Transmembrane protein</fullName>
    </recommendedName>
</protein>
<evidence type="ECO:0000256" key="1">
    <source>
        <dbReference type="SAM" id="Coils"/>
    </source>
</evidence>
<dbReference type="KEGG" id="pti:PHATRDRAFT_36252"/>
<gene>
    <name evidence="3" type="ORF">PHATRDRAFT_36252</name>
</gene>
<dbReference type="InParanoid" id="B7G0U0"/>
<reference evidence="4" key="2">
    <citation type="submission" date="2008-08" db="EMBL/GenBank/DDBJ databases">
        <authorList>
            <consortium name="Diatom Consortium"/>
            <person name="Grigoriev I."/>
            <person name="Grimwood J."/>
            <person name="Kuo A."/>
            <person name="Otillar R.P."/>
            <person name="Salamov A."/>
            <person name="Detter J.C."/>
            <person name="Lindquist E."/>
            <person name="Shapiro H."/>
            <person name="Lucas S."/>
            <person name="Glavina del Rio T."/>
            <person name="Pitluck S."/>
            <person name="Rokhsar D."/>
            <person name="Bowler C."/>
        </authorList>
    </citation>
    <scope>GENOME REANNOTATION</scope>
    <source>
        <strain evidence="4">CCAP 1055/1</strain>
    </source>
</reference>
<dbReference type="HOGENOM" id="CLU_2325288_0_0_1"/>
<keyword evidence="2" id="KW-0812">Transmembrane</keyword>
<evidence type="ECO:0000256" key="2">
    <source>
        <dbReference type="SAM" id="Phobius"/>
    </source>
</evidence>
<dbReference type="GeneID" id="7201505"/>
<reference evidence="3 4" key="1">
    <citation type="journal article" date="2008" name="Nature">
        <title>The Phaeodactylum genome reveals the evolutionary history of diatom genomes.</title>
        <authorList>
            <person name="Bowler C."/>
            <person name="Allen A.E."/>
            <person name="Badger J.H."/>
            <person name="Grimwood J."/>
            <person name="Jabbari K."/>
            <person name="Kuo A."/>
            <person name="Maheswari U."/>
            <person name="Martens C."/>
            <person name="Maumus F."/>
            <person name="Otillar R.P."/>
            <person name="Rayko E."/>
            <person name="Salamov A."/>
            <person name="Vandepoele K."/>
            <person name="Beszteri B."/>
            <person name="Gruber A."/>
            <person name="Heijde M."/>
            <person name="Katinka M."/>
            <person name="Mock T."/>
            <person name="Valentin K."/>
            <person name="Verret F."/>
            <person name="Berges J.A."/>
            <person name="Brownlee C."/>
            <person name="Cadoret J.P."/>
            <person name="Chiovitti A."/>
            <person name="Choi C.J."/>
            <person name="Coesel S."/>
            <person name="De Martino A."/>
            <person name="Detter J.C."/>
            <person name="Durkin C."/>
            <person name="Falciatore A."/>
            <person name="Fournet J."/>
            <person name="Haruta M."/>
            <person name="Huysman M.J."/>
            <person name="Jenkins B.D."/>
            <person name="Jiroutova K."/>
            <person name="Jorgensen R.E."/>
            <person name="Joubert Y."/>
            <person name="Kaplan A."/>
            <person name="Kroger N."/>
            <person name="Kroth P.G."/>
            <person name="La Roche J."/>
            <person name="Lindquist E."/>
            <person name="Lommer M."/>
            <person name="Martin-Jezequel V."/>
            <person name="Lopez P.J."/>
            <person name="Lucas S."/>
            <person name="Mangogna M."/>
            <person name="McGinnis K."/>
            <person name="Medlin L.K."/>
            <person name="Montsant A."/>
            <person name="Oudot-Le Secq M.P."/>
            <person name="Napoli C."/>
            <person name="Obornik M."/>
            <person name="Parker M.S."/>
            <person name="Petit J.L."/>
            <person name="Porcel B.M."/>
            <person name="Poulsen N."/>
            <person name="Robison M."/>
            <person name="Rychlewski L."/>
            <person name="Rynearson T.A."/>
            <person name="Schmutz J."/>
            <person name="Shapiro H."/>
            <person name="Siaut M."/>
            <person name="Stanley M."/>
            <person name="Sussman M.R."/>
            <person name="Taylor A.R."/>
            <person name="Vardi A."/>
            <person name="von Dassow P."/>
            <person name="Vyverman W."/>
            <person name="Willis A."/>
            <person name="Wyrwicz L.S."/>
            <person name="Rokhsar D.S."/>
            <person name="Weissenbach J."/>
            <person name="Armbrust E.V."/>
            <person name="Green B.R."/>
            <person name="Van de Peer Y."/>
            <person name="Grigoriev I.V."/>
        </authorList>
    </citation>
    <scope>NUCLEOTIDE SEQUENCE [LARGE SCALE GENOMIC DNA]</scope>
    <source>
        <strain evidence="3 4">CCAP 1055/1</strain>
    </source>
</reference>
<evidence type="ECO:0000313" key="3">
    <source>
        <dbReference type="EMBL" id="EEC48140.1"/>
    </source>
</evidence>
<proteinExistence type="predicted"/>
<keyword evidence="2" id="KW-1133">Transmembrane helix</keyword>
<dbReference type="RefSeq" id="XP_002180732.1">
    <property type="nucleotide sequence ID" value="XM_002180696.1"/>
</dbReference>
<evidence type="ECO:0008006" key="5">
    <source>
        <dbReference type="Google" id="ProtNLM"/>
    </source>
</evidence>
<keyword evidence="2" id="KW-0472">Membrane</keyword>
<sequence>MELNGVTKTCTMNRQRTVEFEELWLVARNLLWSVVGLSIIIVAGVKFCGRQRQNEACPVDLVRHQLVHTEERGQSYADLAARVQELHELRSQLRADLALLQSRAARPKQQ</sequence>
<dbReference type="PaxDb" id="2850-Phatr36252"/>
<feature type="coiled-coil region" evidence="1">
    <location>
        <begin position="76"/>
        <end position="103"/>
    </location>
</feature>
<dbReference type="EMBL" id="CM000612">
    <property type="protein sequence ID" value="EEC48140.1"/>
    <property type="molecule type" value="Genomic_DNA"/>
</dbReference>